<accession>A0ABZ2C4W3</accession>
<sequence length="75" mass="8453">MGLAPWSVHHKFGLQIVGFMLFLHQKRIADGVFSGDDASCIVSVSFQKIFLVFFKWPSFFQFLAAGLSFLKEGSH</sequence>
<organism evidence="1 2">
    <name type="scientific">Candidatus Bealeia paramacronuclearis</name>
    <dbReference type="NCBI Taxonomy" id="1921001"/>
    <lineage>
        <taxon>Bacteria</taxon>
        <taxon>Pseudomonadati</taxon>
        <taxon>Pseudomonadota</taxon>
        <taxon>Alphaproteobacteria</taxon>
        <taxon>Holosporales</taxon>
        <taxon>Holosporaceae</taxon>
        <taxon>Candidatus Bealeia</taxon>
    </lineage>
</organism>
<gene>
    <name evidence="1" type="ORF">Bealeia1_01435</name>
</gene>
<reference evidence="1 2" key="1">
    <citation type="journal article" date="2024" name="Environ. Microbiol.">
        <title>Novel evolutionary insights on the interactions of the Holosporales (Alphaproteobacteria) with eukaryotic hosts from comparative genomics.</title>
        <authorList>
            <person name="Giovannini M."/>
            <person name="Petroni G."/>
            <person name="Castelli M."/>
        </authorList>
    </citation>
    <scope>NUCLEOTIDE SEQUENCE [LARGE SCALE GENOMIC DNA]</scope>
    <source>
        <strain evidence="1 2">US_Bl 15I1</strain>
    </source>
</reference>
<keyword evidence="2" id="KW-1185">Reference proteome</keyword>
<dbReference type="Proteomes" id="UP001330434">
    <property type="component" value="Chromosome"/>
</dbReference>
<proteinExistence type="predicted"/>
<evidence type="ECO:0000313" key="2">
    <source>
        <dbReference type="Proteomes" id="UP001330434"/>
    </source>
</evidence>
<protein>
    <submittedName>
        <fullName evidence="1">Uncharacterized protein</fullName>
    </submittedName>
</protein>
<evidence type="ECO:0000313" key="1">
    <source>
        <dbReference type="EMBL" id="WVX67237.1"/>
    </source>
</evidence>
<name>A0ABZ2C4W3_9PROT</name>
<dbReference type="EMBL" id="CP133270">
    <property type="protein sequence ID" value="WVX67237.1"/>
    <property type="molecule type" value="Genomic_DNA"/>
</dbReference>